<feature type="domain" description="Nucleotide modification associated" evidence="1">
    <location>
        <begin position="1"/>
        <end position="195"/>
    </location>
</feature>
<gene>
    <name evidence="2" type="ORF">ACFPIE_06555</name>
</gene>
<comment type="caution">
    <text evidence="2">The sequence shown here is derived from an EMBL/GenBank/DDBJ whole genome shotgun (WGS) entry which is preliminary data.</text>
</comment>
<keyword evidence="3" id="KW-1185">Reference proteome</keyword>
<accession>A0ABW0FQB5</accession>
<dbReference type="EMBL" id="JBHSLF010000014">
    <property type="protein sequence ID" value="MFC5343567.1"/>
    <property type="molecule type" value="Genomic_DNA"/>
</dbReference>
<name>A0ABW0FQB5_9CAUL</name>
<sequence length="196" mass="22030">MTNLFAYKMVRDFGFAPNPFGGLCTLATCKPNVRRKAAPGDLVVACGSVKNGRSGRVICAMRVGGAMTFQEYWDDPRFERKKASLGLSRQRAFGDNIYHHASDGSWIQEDSHHSQVGGVLNLANLHQDTSADRILWASEFTYWGREAPVLPAEFDGFGLARVRDFRGDFEPEFVNRTNLWFDGLPRGRLGRPIDWT</sequence>
<dbReference type="InterPro" id="IPR041180">
    <property type="entry name" value="Nmad2"/>
</dbReference>
<dbReference type="Pfam" id="PF18753">
    <property type="entry name" value="Nmad2"/>
    <property type="match status" value="1"/>
</dbReference>
<dbReference type="Proteomes" id="UP001596152">
    <property type="component" value="Unassembled WGS sequence"/>
</dbReference>
<reference evidence="3" key="1">
    <citation type="journal article" date="2019" name="Int. J. Syst. Evol. Microbiol.">
        <title>The Global Catalogue of Microorganisms (GCM) 10K type strain sequencing project: providing services to taxonomists for standard genome sequencing and annotation.</title>
        <authorList>
            <consortium name="The Broad Institute Genomics Platform"/>
            <consortium name="The Broad Institute Genome Sequencing Center for Infectious Disease"/>
            <person name="Wu L."/>
            <person name="Ma J."/>
        </authorList>
    </citation>
    <scope>NUCLEOTIDE SEQUENCE [LARGE SCALE GENOMIC DNA]</scope>
    <source>
        <strain evidence="3">JCM 12125</strain>
    </source>
</reference>
<evidence type="ECO:0000259" key="1">
    <source>
        <dbReference type="Pfam" id="PF18753"/>
    </source>
</evidence>
<protein>
    <recommendedName>
        <fullName evidence="1">Nucleotide modification associated domain-containing protein</fullName>
    </recommendedName>
</protein>
<proteinExistence type="predicted"/>
<evidence type="ECO:0000313" key="2">
    <source>
        <dbReference type="EMBL" id="MFC5343567.1"/>
    </source>
</evidence>
<evidence type="ECO:0000313" key="3">
    <source>
        <dbReference type="Proteomes" id="UP001596152"/>
    </source>
</evidence>
<dbReference type="RefSeq" id="WP_374035902.1">
    <property type="nucleotide sequence ID" value="NZ_CP169082.1"/>
</dbReference>
<organism evidence="2 3">
    <name type="scientific">Brevundimonas staleyi</name>
    <dbReference type="NCBI Taxonomy" id="74326"/>
    <lineage>
        <taxon>Bacteria</taxon>
        <taxon>Pseudomonadati</taxon>
        <taxon>Pseudomonadota</taxon>
        <taxon>Alphaproteobacteria</taxon>
        <taxon>Caulobacterales</taxon>
        <taxon>Caulobacteraceae</taxon>
        <taxon>Brevundimonas</taxon>
    </lineage>
</organism>